<reference evidence="1" key="2">
    <citation type="submission" date="2021-08" db="EMBL/GenBank/DDBJ databases">
        <authorList>
            <person name="Tani A."/>
            <person name="Ola A."/>
            <person name="Ogura Y."/>
            <person name="Katsura K."/>
            <person name="Hayashi T."/>
        </authorList>
    </citation>
    <scope>NUCLEOTIDE SEQUENCE</scope>
    <source>
        <strain evidence="1">LMG 23639</strain>
    </source>
</reference>
<accession>A0ABQ4T1T6</accession>
<evidence type="ECO:0000313" key="2">
    <source>
        <dbReference type="Proteomes" id="UP001055102"/>
    </source>
</evidence>
<dbReference type="EMBL" id="BPQR01000088">
    <property type="protein sequence ID" value="GJE08764.1"/>
    <property type="molecule type" value="Genomic_DNA"/>
</dbReference>
<evidence type="ECO:0000313" key="1">
    <source>
        <dbReference type="EMBL" id="GJE08764.1"/>
    </source>
</evidence>
<sequence>MLSPDDLKLALQRDGLSRADKVLLVIASLDQPVKNPAIMARAQDAGCNMKSWNIADIMTKAKGIILRVPGGYEVSEKGHARLEGLGVSKLSPAAAKVAQDLRKHLVSIKDDTTRAFVAEAIQCHEAALYRSAIVMSWLAAVGVLYNEVVANHLAAFNIEAKKVDGKWKVAAAADDLGRMKEAEFLDRIAAIGMIGKNVKAQLVAGLNLRNGCGHPNSLKVGANAVAAHIEMLLLNVFDKFAS</sequence>
<name>A0ABQ4T1T6_9HYPH</name>
<comment type="caution">
    <text evidence="1">The sequence shown here is derived from an EMBL/GenBank/DDBJ whole genome shotgun (WGS) entry which is preliminary data.</text>
</comment>
<evidence type="ECO:0008006" key="3">
    <source>
        <dbReference type="Google" id="ProtNLM"/>
    </source>
</evidence>
<protein>
    <recommendedName>
        <fullName evidence="3">Abortive infection protein-like C-terminal domain-containing protein</fullName>
    </recommendedName>
</protein>
<keyword evidence="2" id="KW-1185">Reference proteome</keyword>
<gene>
    <name evidence="1" type="ORF">AOPFMNJM_4110</name>
</gene>
<proteinExistence type="predicted"/>
<reference evidence="1" key="1">
    <citation type="journal article" date="2021" name="Front. Microbiol.">
        <title>Comprehensive Comparative Genomics and Phenotyping of Methylobacterium Species.</title>
        <authorList>
            <person name="Alessa O."/>
            <person name="Ogura Y."/>
            <person name="Fujitani Y."/>
            <person name="Takami H."/>
            <person name="Hayashi T."/>
            <person name="Sahin N."/>
            <person name="Tani A."/>
        </authorList>
    </citation>
    <scope>NUCLEOTIDE SEQUENCE</scope>
    <source>
        <strain evidence="1">LMG 23639</strain>
    </source>
</reference>
<dbReference type="RefSeq" id="WP_238278739.1">
    <property type="nucleotide sequence ID" value="NZ_BPQR01000088.1"/>
</dbReference>
<dbReference type="Proteomes" id="UP001055102">
    <property type="component" value="Unassembled WGS sequence"/>
</dbReference>
<organism evidence="1 2">
    <name type="scientific">Methylobacterium jeotgali</name>
    <dbReference type="NCBI Taxonomy" id="381630"/>
    <lineage>
        <taxon>Bacteria</taxon>
        <taxon>Pseudomonadati</taxon>
        <taxon>Pseudomonadota</taxon>
        <taxon>Alphaproteobacteria</taxon>
        <taxon>Hyphomicrobiales</taxon>
        <taxon>Methylobacteriaceae</taxon>
        <taxon>Methylobacterium</taxon>
    </lineage>
</organism>